<accession>A0A3B0SKV0</accession>
<comment type="pathway">
    <text evidence="4">Phospholipid metabolism.</text>
</comment>
<evidence type="ECO:0000313" key="5">
    <source>
        <dbReference type="EMBL" id="VAW06445.1"/>
    </source>
</evidence>
<dbReference type="CDD" id="cd02440">
    <property type="entry name" value="AdoMet_MTases"/>
    <property type="match status" value="1"/>
</dbReference>
<dbReference type="GO" id="GO:0032259">
    <property type="term" value="P:methylation"/>
    <property type="evidence" value="ECO:0007669"/>
    <property type="project" value="UniProtKB-KW"/>
</dbReference>
<dbReference type="Gene3D" id="3.40.50.150">
    <property type="entry name" value="Vaccinia Virus protein VP39"/>
    <property type="match status" value="1"/>
</dbReference>
<name>A0A3B0SKV0_9ZZZZ</name>
<keyword evidence="2" id="KW-0489">Methyltransferase</keyword>
<evidence type="ECO:0000256" key="1">
    <source>
        <dbReference type="ARBA" id="ARBA00005189"/>
    </source>
</evidence>
<reference evidence="5" key="1">
    <citation type="submission" date="2018-06" db="EMBL/GenBank/DDBJ databases">
        <authorList>
            <person name="Zhirakovskaya E."/>
        </authorList>
    </citation>
    <scope>NUCLEOTIDE SEQUENCE</scope>
</reference>
<proteinExistence type="predicted"/>
<dbReference type="AlphaFoldDB" id="A0A3B0SKV0"/>
<dbReference type="Pfam" id="PF02353">
    <property type="entry name" value="CMAS"/>
    <property type="match status" value="1"/>
</dbReference>
<comment type="pathway">
    <text evidence="1">Lipid metabolism.</text>
</comment>
<dbReference type="GO" id="GO:0008168">
    <property type="term" value="F:methyltransferase activity"/>
    <property type="evidence" value="ECO:0007669"/>
    <property type="project" value="UniProtKB-KW"/>
</dbReference>
<dbReference type="PANTHER" id="PTHR44307">
    <property type="entry name" value="PHOSPHOETHANOLAMINE METHYLTRANSFERASE"/>
    <property type="match status" value="1"/>
</dbReference>
<organism evidence="5">
    <name type="scientific">hydrothermal vent metagenome</name>
    <dbReference type="NCBI Taxonomy" id="652676"/>
    <lineage>
        <taxon>unclassified sequences</taxon>
        <taxon>metagenomes</taxon>
        <taxon>ecological metagenomes</taxon>
    </lineage>
</organism>
<evidence type="ECO:0000256" key="2">
    <source>
        <dbReference type="ARBA" id="ARBA00022603"/>
    </source>
</evidence>
<gene>
    <name evidence="5" type="ORF">MNBD_ALPHA01-2469</name>
</gene>
<dbReference type="SUPFAM" id="SSF53335">
    <property type="entry name" value="S-adenosyl-L-methionine-dependent methyltransferases"/>
    <property type="match status" value="1"/>
</dbReference>
<dbReference type="EMBL" id="UOEJ01000240">
    <property type="protein sequence ID" value="VAW06445.1"/>
    <property type="molecule type" value="Genomic_DNA"/>
</dbReference>
<dbReference type="InterPro" id="IPR029063">
    <property type="entry name" value="SAM-dependent_MTases_sf"/>
</dbReference>
<protein>
    <recommendedName>
        <fullName evidence="6">Methyltransferase domain-containing protein</fullName>
    </recommendedName>
</protein>
<evidence type="ECO:0000256" key="4">
    <source>
        <dbReference type="ARBA" id="ARBA00025707"/>
    </source>
</evidence>
<evidence type="ECO:0008006" key="6">
    <source>
        <dbReference type="Google" id="ProtNLM"/>
    </source>
</evidence>
<dbReference type="PANTHER" id="PTHR44307:SF2">
    <property type="entry name" value="PHOSPHOETHANOLAMINE METHYLTRANSFERASE ISOFORM X1"/>
    <property type="match status" value="1"/>
</dbReference>
<evidence type="ECO:0000256" key="3">
    <source>
        <dbReference type="ARBA" id="ARBA00022679"/>
    </source>
</evidence>
<sequence length="325" mass="36618">MAEEAKDIKVPFGLRCKAWWNGYDLDDVKERLMAQQGDTSVATNDDAPVTEEPSPIEEIFSLPWDKLRMEMTQLIWGDGYCGPGGREHIESMCKLLTMNSEMSAIVIGAGLGGPARVLAEEFGVWITGVELSEELATQGMQMSTDAGLASKAIIQHLDPEQDAPFDRRFERAFSKEALYYFPDKVKILKDTYDTLKDDALFLITDYTLTDVSVLENPDVQKWLKQEATRPYPVTTENMQSAIEEVGFTLRVNEDISKEYIKLIESSWSKAATIAEQLANKGAEGVKAIESLMAEAEFWALRAKLLKEGHIHVWRFLANKPKEQIR</sequence>
<keyword evidence="3" id="KW-0808">Transferase</keyword>